<feature type="compositionally biased region" description="Polar residues" evidence="5">
    <location>
        <begin position="316"/>
        <end position="325"/>
    </location>
</feature>
<dbReference type="Proteomes" id="UP000245119">
    <property type="component" value="Linkage Group LG14"/>
</dbReference>
<evidence type="ECO:0000313" key="9">
    <source>
        <dbReference type="Proteomes" id="UP000245119"/>
    </source>
</evidence>
<comment type="subcellular location">
    <subcellularLocation>
        <location evidence="1">Membrane</location>
    </subcellularLocation>
</comment>
<dbReference type="InterPro" id="IPR000276">
    <property type="entry name" value="GPCR_Rhodpsn"/>
</dbReference>
<evidence type="ECO:0000256" key="5">
    <source>
        <dbReference type="SAM" id="MobiDB-lite"/>
    </source>
</evidence>
<dbReference type="PROSITE" id="PS50262">
    <property type="entry name" value="G_PROTEIN_RECEP_F1_2"/>
    <property type="match status" value="1"/>
</dbReference>
<evidence type="ECO:0000256" key="3">
    <source>
        <dbReference type="ARBA" id="ARBA00022989"/>
    </source>
</evidence>
<protein>
    <recommendedName>
        <fullName evidence="7">G-protein coupled receptors family 1 profile domain-containing protein</fullName>
    </recommendedName>
</protein>
<dbReference type="Pfam" id="PF00001">
    <property type="entry name" value="7tm_1"/>
    <property type="match status" value="1"/>
</dbReference>
<dbReference type="InterPro" id="IPR052954">
    <property type="entry name" value="GPCR-Ligand_Int"/>
</dbReference>
<feature type="transmembrane region" description="Helical" evidence="6">
    <location>
        <begin position="166"/>
        <end position="191"/>
    </location>
</feature>
<dbReference type="AlphaFoldDB" id="A0A2T7ND74"/>
<dbReference type="PANTHER" id="PTHR46641:SF2">
    <property type="entry name" value="FMRFAMIDE RECEPTOR"/>
    <property type="match status" value="1"/>
</dbReference>
<gene>
    <name evidence="8" type="ORF">C0Q70_21679</name>
</gene>
<evidence type="ECO:0000256" key="6">
    <source>
        <dbReference type="SAM" id="Phobius"/>
    </source>
</evidence>
<keyword evidence="4 6" id="KW-0472">Membrane</keyword>
<dbReference type="PRINTS" id="PR00237">
    <property type="entry name" value="GPCRRHODOPSN"/>
</dbReference>
<evidence type="ECO:0000259" key="7">
    <source>
        <dbReference type="PROSITE" id="PS50262"/>
    </source>
</evidence>
<evidence type="ECO:0000256" key="1">
    <source>
        <dbReference type="ARBA" id="ARBA00004370"/>
    </source>
</evidence>
<feature type="domain" description="G-protein coupled receptors family 1 profile" evidence="7">
    <location>
        <begin position="5"/>
        <end position="280"/>
    </location>
</feature>
<comment type="caution">
    <text evidence="8">The sequence shown here is derived from an EMBL/GenBank/DDBJ whole genome shotgun (WGS) entry which is preliminary data.</text>
</comment>
<dbReference type="CDD" id="cd14978">
    <property type="entry name" value="7tmA_FMRFamide_R-like"/>
    <property type="match status" value="1"/>
</dbReference>
<feature type="region of interest" description="Disordered" evidence="5">
    <location>
        <begin position="303"/>
        <end position="325"/>
    </location>
</feature>
<keyword evidence="9" id="KW-1185">Reference proteome</keyword>
<feature type="transmembrane region" description="Helical" evidence="6">
    <location>
        <begin position="23"/>
        <end position="44"/>
    </location>
</feature>
<proteinExistence type="predicted"/>
<keyword evidence="3 6" id="KW-1133">Transmembrane helix</keyword>
<feature type="transmembrane region" description="Helical" evidence="6">
    <location>
        <begin position="115"/>
        <end position="133"/>
    </location>
</feature>
<organism evidence="8 9">
    <name type="scientific">Pomacea canaliculata</name>
    <name type="common">Golden apple snail</name>
    <dbReference type="NCBI Taxonomy" id="400727"/>
    <lineage>
        <taxon>Eukaryota</taxon>
        <taxon>Metazoa</taxon>
        <taxon>Spiralia</taxon>
        <taxon>Lophotrochozoa</taxon>
        <taxon>Mollusca</taxon>
        <taxon>Gastropoda</taxon>
        <taxon>Caenogastropoda</taxon>
        <taxon>Architaenioglossa</taxon>
        <taxon>Ampullarioidea</taxon>
        <taxon>Ampullariidae</taxon>
        <taxon>Pomacea</taxon>
    </lineage>
</organism>
<dbReference type="OMA" id="FHAGANF"/>
<name>A0A2T7ND74_POMCA</name>
<reference evidence="8 9" key="1">
    <citation type="submission" date="2018-04" db="EMBL/GenBank/DDBJ databases">
        <title>The genome of golden apple snail Pomacea canaliculata provides insight into stress tolerance and invasive adaptation.</title>
        <authorList>
            <person name="Liu C."/>
            <person name="Liu B."/>
            <person name="Ren Y."/>
            <person name="Zhang Y."/>
            <person name="Wang H."/>
            <person name="Li S."/>
            <person name="Jiang F."/>
            <person name="Yin L."/>
            <person name="Zhang G."/>
            <person name="Qian W."/>
            <person name="Fan W."/>
        </authorList>
    </citation>
    <scope>NUCLEOTIDE SEQUENCE [LARGE SCALE GENOMIC DNA]</scope>
    <source>
        <strain evidence="8">SZHN2017</strain>
        <tissue evidence="8">Muscle</tissue>
    </source>
</reference>
<evidence type="ECO:0000256" key="2">
    <source>
        <dbReference type="ARBA" id="ARBA00022692"/>
    </source>
</evidence>
<dbReference type="GO" id="GO:0016020">
    <property type="term" value="C:membrane"/>
    <property type="evidence" value="ECO:0007669"/>
    <property type="project" value="UniProtKB-SubCell"/>
</dbReference>
<dbReference type="InterPro" id="IPR017452">
    <property type="entry name" value="GPCR_Rhodpsn_7TM"/>
</dbReference>
<dbReference type="OrthoDB" id="6150098at2759"/>
<evidence type="ECO:0000313" key="8">
    <source>
        <dbReference type="EMBL" id="PVD19117.1"/>
    </source>
</evidence>
<dbReference type="Gene3D" id="1.20.1070.10">
    <property type="entry name" value="Rhodopsin 7-helix transmembrane proteins"/>
    <property type="match status" value="1"/>
</dbReference>
<sequence length="325" mass="36571">MGIVGNSLSIAVFLHDDVLTAGVNIYLLALALYDVTFLVTRLLVVHGEWLASGLAHNGQVELRYTTPASAILEPLSFVLETGSVFTTVAVTLDRCVSVTRPLQAKGMSGGRKVRYILIAIFVCSVILNIPLFLETKLQLRQDEADNIVVWDRVETDYRYTVFHTTIYLLCIYPISKTFAPLLVLFICNIIIAKTIFNSRKTEMTSSDQTSRLKDAQKVTAQVLSISGLTLLSRMSDALTFIFLQLNGTVFYEDCPLYCYVMAALNEWMRTFHAGANFVYYCWFGHHFRSILIQRLGLAPRPSCSKGNHSRRAKHSGTLQIRLQQR</sequence>
<dbReference type="PANTHER" id="PTHR46641">
    <property type="entry name" value="FMRFAMIDE RECEPTOR-RELATED"/>
    <property type="match status" value="1"/>
</dbReference>
<dbReference type="GO" id="GO:0004930">
    <property type="term" value="F:G protein-coupled receptor activity"/>
    <property type="evidence" value="ECO:0007669"/>
    <property type="project" value="InterPro"/>
</dbReference>
<accession>A0A2T7ND74</accession>
<evidence type="ECO:0000256" key="4">
    <source>
        <dbReference type="ARBA" id="ARBA00023136"/>
    </source>
</evidence>
<dbReference type="EMBL" id="PZQS01000014">
    <property type="protein sequence ID" value="PVD19117.1"/>
    <property type="molecule type" value="Genomic_DNA"/>
</dbReference>
<dbReference type="SUPFAM" id="SSF81321">
    <property type="entry name" value="Family A G protein-coupled receptor-like"/>
    <property type="match status" value="1"/>
</dbReference>
<keyword evidence="2 6" id="KW-0812">Transmembrane</keyword>